<dbReference type="PANTHER" id="PTHR23421">
    <property type="entry name" value="BETA-GALACTOSIDASE RELATED"/>
    <property type="match status" value="1"/>
</dbReference>
<keyword evidence="6" id="KW-1185">Reference proteome</keyword>
<dbReference type="GO" id="GO:0004565">
    <property type="term" value="F:beta-galactosidase activity"/>
    <property type="evidence" value="ECO:0007669"/>
    <property type="project" value="UniProtKB-EC"/>
</dbReference>
<evidence type="ECO:0000256" key="3">
    <source>
        <dbReference type="ARBA" id="ARBA00012756"/>
    </source>
</evidence>
<dbReference type="SUPFAM" id="SSF51445">
    <property type="entry name" value="(Trans)glycosidases"/>
    <property type="match status" value="1"/>
</dbReference>
<evidence type="ECO:0000313" key="6">
    <source>
        <dbReference type="Proteomes" id="UP000036987"/>
    </source>
</evidence>
<dbReference type="AlphaFoldDB" id="A0A0K9P1T7"/>
<accession>A0A0K9P1T7</accession>
<sequence>MLLFPVFDQMWEGLIQKAKDGDVDVIQTYVFWNGHEPSPGNIENEYGPESKAFGFAGHSYMDWDGKMVVGMQTGVPWVMCKEEDAPDPVINTCNGVYCDAFTPNQPYKPKMWTEAWSVVRSFGEKRVEEKLKNYELVELLDIADLIKGANVAGGRGYYLKGAGARLNMPLIQFAFDFLESRNY</sequence>
<dbReference type="GO" id="GO:0005975">
    <property type="term" value="P:carbohydrate metabolic process"/>
    <property type="evidence" value="ECO:0007669"/>
    <property type="project" value="InterPro"/>
</dbReference>
<dbReference type="InterPro" id="IPR017853">
    <property type="entry name" value="GH"/>
</dbReference>
<dbReference type="InterPro" id="IPR031330">
    <property type="entry name" value="Gly_Hdrlase_35_cat"/>
</dbReference>
<proteinExistence type="inferred from homology"/>
<dbReference type="OrthoDB" id="1434575at2759"/>
<dbReference type="STRING" id="29655.A0A0K9P1T7"/>
<evidence type="ECO:0000259" key="4">
    <source>
        <dbReference type="Pfam" id="PF01301"/>
    </source>
</evidence>
<evidence type="ECO:0000313" key="5">
    <source>
        <dbReference type="EMBL" id="KMZ62953.1"/>
    </source>
</evidence>
<dbReference type="EC" id="3.2.1.23" evidence="3"/>
<dbReference type="Pfam" id="PF01301">
    <property type="entry name" value="Glyco_hydro_35"/>
    <property type="match status" value="1"/>
</dbReference>
<comment type="caution">
    <text evidence="5">The sequence shown here is derived from an EMBL/GenBank/DDBJ whole genome shotgun (WGS) entry which is preliminary data.</text>
</comment>
<dbReference type="EMBL" id="LFYR01001285">
    <property type="protein sequence ID" value="KMZ62953.1"/>
    <property type="molecule type" value="Genomic_DNA"/>
</dbReference>
<comment type="catalytic activity">
    <reaction evidence="1">
        <text>Hydrolysis of terminal non-reducing beta-D-galactose residues in beta-D-galactosides.</text>
        <dbReference type="EC" id="3.2.1.23"/>
    </reaction>
</comment>
<comment type="similarity">
    <text evidence="2">Belongs to the glycosyl hydrolase 35 family.</text>
</comment>
<protein>
    <recommendedName>
        <fullName evidence="3">beta-galactosidase</fullName>
        <ecNumber evidence="3">3.2.1.23</ecNumber>
    </recommendedName>
</protein>
<dbReference type="Gene3D" id="3.20.20.80">
    <property type="entry name" value="Glycosidases"/>
    <property type="match status" value="1"/>
</dbReference>
<dbReference type="InterPro" id="IPR045864">
    <property type="entry name" value="aa-tRNA-synth_II/BPL/LPL"/>
</dbReference>
<gene>
    <name evidence="5" type="ORF">ZOSMA_431G00100</name>
</gene>
<dbReference type="InterPro" id="IPR001944">
    <property type="entry name" value="Glycoside_Hdrlase_35"/>
</dbReference>
<reference evidence="6" key="1">
    <citation type="journal article" date="2016" name="Nature">
        <title>The genome of the seagrass Zostera marina reveals angiosperm adaptation to the sea.</title>
        <authorList>
            <person name="Olsen J.L."/>
            <person name="Rouze P."/>
            <person name="Verhelst B."/>
            <person name="Lin Y.-C."/>
            <person name="Bayer T."/>
            <person name="Collen J."/>
            <person name="Dattolo E."/>
            <person name="De Paoli E."/>
            <person name="Dittami S."/>
            <person name="Maumus F."/>
            <person name="Michel G."/>
            <person name="Kersting A."/>
            <person name="Lauritano C."/>
            <person name="Lohaus R."/>
            <person name="Toepel M."/>
            <person name="Tonon T."/>
            <person name="Vanneste K."/>
            <person name="Amirebrahimi M."/>
            <person name="Brakel J."/>
            <person name="Bostroem C."/>
            <person name="Chovatia M."/>
            <person name="Grimwood J."/>
            <person name="Jenkins J.W."/>
            <person name="Jueterbock A."/>
            <person name="Mraz A."/>
            <person name="Stam W.T."/>
            <person name="Tice H."/>
            <person name="Bornberg-Bauer E."/>
            <person name="Green P.J."/>
            <person name="Pearson G.A."/>
            <person name="Procaccini G."/>
            <person name="Duarte C.M."/>
            <person name="Schmutz J."/>
            <person name="Reusch T.B.H."/>
            <person name="Van de Peer Y."/>
        </authorList>
    </citation>
    <scope>NUCLEOTIDE SEQUENCE [LARGE SCALE GENOMIC DNA]</scope>
    <source>
        <strain evidence="6">cv. Finnish</strain>
    </source>
</reference>
<evidence type="ECO:0000256" key="1">
    <source>
        <dbReference type="ARBA" id="ARBA00001412"/>
    </source>
</evidence>
<feature type="domain" description="Glycoside hydrolase 35 catalytic" evidence="4">
    <location>
        <begin position="42"/>
        <end position="133"/>
    </location>
</feature>
<name>A0A0K9P1T7_ZOSMR</name>
<dbReference type="Gene3D" id="3.30.930.10">
    <property type="entry name" value="Bira Bifunctional Protein, Domain 2"/>
    <property type="match status" value="1"/>
</dbReference>
<evidence type="ECO:0000256" key="2">
    <source>
        <dbReference type="ARBA" id="ARBA00009809"/>
    </source>
</evidence>
<dbReference type="Proteomes" id="UP000036987">
    <property type="component" value="Unassembled WGS sequence"/>
</dbReference>
<organism evidence="5 6">
    <name type="scientific">Zostera marina</name>
    <name type="common">Eelgrass</name>
    <dbReference type="NCBI Taxonomy" id="29655"/>
    <lineage>
        <taxon>Eukaryota</taxon>
        <taxon>Viridiplantae</taxon>
        <taxon>Streptophyta</taxon>
        <taxon>Embryophyta</taxon>
        <taxon>Tracheophyta</taxon>
        <taxon>Spermatophyta</taxon>
        <taxon>Magnoliopsida</taxon>
        <taxon>Liliopsida</taxon>
        <taxon>Zosteraceae</taxon>
        <taxon>Zostera</taxon>
    </lineage>
</organism>